<evidence type="ECO:0000313" key="3">
    <source>
        <dbReference type="EMBL" id="OOP55856.1"/>
    </source>
</evidence>
<dbReference type="PROSITE" id="PS50005">
    <property type="entry name" value="TPR"/>
    <property type="match status" value="1"/>
</dbReference>
<dbReference type="EMBL" id="AYTS01000112">
    <property type="protein sequence ID" value="OOP55856.1"/>
    <property type="molecule type" value="Genomic_DNA"/>
</dbReference>
<dbReference type="SMART" id="SM00028">
    <property type="entry name" value="TPR"/>
    <property type="match status" value="2"/>
</dbReference>
<dbReference type="STRING" id="1004156.AYP45_12320"/>
<keyword evidence="2" id="KW-0175">Coiled coil</keyword>
<dbReference type="AlphaFoldDB" id="A0A1V4ARY1"/>
<sequence>MSDRLRRLFFAGFIAMILSDAGCSSSSVFTSYTTIMNPLIDGVKSRKFDHALKVLDKYRKGNDKILYLLERGRIAQIKNDLEVSMEDFEAAIEAVRRREEKAIISASDVGAQTSTFLTNDNAVPYKGDGYEKVFLYHFQAFNYLAKKDIEGAGVEVRRANLEQNLALEMYDNEVQKAEEKARAKRIETEQAYANLNTAYHCMDDIAGKVKNSFQNAYTFYLSGIVYELLNQPNDAYIDYKKALQIFPDNTYVQRDVIRLAKDLGMNQELSEYTARFPHVRVADEEGGEKRETGELVVFFENGLVPQKREIKVPIPTPNGFLAVAFPVYAAKWSDIEPLSLSEPASGRILGEAEPLCYVQALAVKSLMEKVPGMVARHLFRSATKAAFQWQTKDSAGTAGTIISSLYNVVSEKADLRSWLTLPRDVQILRKHLSAGTHQLHLEHKASGALSDIDVSIRKNGKTILRVIRIGSVFYSTAITF</sequence>
<evidence type="ECO:0000313" key="4">
    <source>
        <dbReference type="Proteomes" id="UP000189681"/>
    </source>
</evidence>
<gene>
    <name evidence="3" type="ORF">AYP45_12320</name>
</gene>
<protein>
    <submittedName>
        <fullName evidence="3">Uncharacterized protein</fullName>
    </submittedName>
</protein>
<evidence type="ECO:0000256" key="1">
    <source>
        <dbReference type="PROSITE-ProRule" id="PRU00339"/>
    </source>
</evidence>
<dbReference type="SUPFAM" id="SSF48452">
    <property type="entry name" value="TPR-like"/>
    <property type="match status" value="1"/>
</dbReference>
<dbReference type="Gene3D" id="1.25.40.10">
    <property type="entry name" value="Tetratricopeptide repeat domain"/>
    <property type="match status" value="1"/>
</dbReference>
<organism evidence="3 4">
    <name type="scientific">Candidatus Brocadia carolinensis</name>
    <dbReference type="NCBI Taxonomy" id="1004156"/>
    <lineage>
        <taxon>Bacteria</taxon>
        <taxon>Pseudomonadati</taxon>
        <taxon>Planctomycetota</taxon>
        <taxon>Candidatus Brocadiia</taxon>
        <taxon>Candidatus Brocadiales</taxon>
        <taxon>Candidatus Brocadiaceae</taxon>
        <taxon>Candidatus Brocadia</taxon>
    </lineage>
</organism>
<name>A0A1V4ARY1_9BACT</name>
<dbReference type="Proteomes" id="UP000189681">
    <property type="component" value="Unassembled WGS sequence"/>
</dbReference>
<dbReference type="InterPro" id="IPR011990">
    <property type="entry name" value="TPR-like_helical_dom_sf"/>
</dbReference>
<evidence type="ECO:0000256" key="2">
    <source>
        <dbReference type="SAM" id="Coils"/>
    </source>
</evidence>
<accession>A0A1V4ARY1</accession>
<proteinExistence type="predicted"/>
<feature type="coiled-coil region" evidence="2">
    <location>
        <begin position="160"/>
        <end position="187"/>
    </location>
</feature>
<reference evidence="3 4" key="1">
    <citation type="journal article" date="2017" name="Water Res.">
        <title>Discovery and metagenomic analysis of an anammox bacterial enrichment related to Candidatus "Brocadia caroliniensis" in a full-scale glycerol-fed nitritation-denitritation separate centrate treatment process.</title>
        <authorList>
            <person name="Park H."/>
            <person name="Brotto A.C."/>
            <person name="van Loosdrecht M.C."/>
            <person name="Chandran K."/>
        </authorList>
    </citation>
    <scope>NUCLEOTIDE SEQUENCE [LARGE SCALE GENOMIC DNA]</scope>
    <source>
        <strain evidence="3">26THWARD</strain>
    </source>
</reference>
<feature type="repeat" description="TPR" evidence="1">
    <location>
        <begin position="216"/>
        <end position="249"/>
    </location>
</feature>
<keyword evidence="1" id="KW-0802">TPR repeat</keyword>
<comment type="caution">
    <text evidence="3">The sequence shown here is derived from an EMBL/GenBank/DDBJ whole genome shotgun (WGS) entry which is preliminary data.</text>
</comment>
<dbReference type="InterPro" id="IPR019734">
    <property type="entry name" value="TPR_rpt"/>
</dbReference>